<reference evidence="1 2" key="1">
    <citation type="journal article" date="2006" name="Nature">
        <title>Global trends of whole-genome duplications revealed by the ciliate Paramecium tetraurelia.</title>
        <authorList>
            <consortium name="Genoscope"/>
            <person name="Aury J.-M."/>
            <person name="Jaillon O."/>
            <person name="Duret L."/>
            <person name="Noel B."/>
            <person name="Jubin C."/>
            <person name="Porcel B.M."/>
            <person name="Segurens B."/>
            <person name="Daubin V."/>
            <person name="Anthouard V."/>
            <person name="Aiach N."/>
            <person name="Arnaiz O."/>
            <person name="Billaut A."/>
            <person name="Beisson J."/>
            <person name="Blanc I."/>
            <person name="Bouhouche K."/>
            <person name="Camara F."/>
            <person name="Duharcourt S."/>
            <person name="Guigo R."/>
            <person name="Gogendeau D."/>
            <person name="Katinka M."/>
            <person name="Keller A.-M."/>
            <person name="Kissmehl R."/>
            <person name="Klotz C."/>
            <person name="Koll F."/>
            <person name="Le Moue A."/>
            <person name="Lepere C."/>
            <person name="Malinsky S."/>
            <person name="Nowacki M."/>
            <person name="Nowak J.K."/>
            <person name="Plattner H."/>
            <person name="Poulain J."/>
            <person name="Ruiz F."/>
            <person name="Serrano V."/>
            <person name="Zagulski M."/>
            <person name="Dessen P."/>
            <person name="Betermier M."/>
            <person name="Weissenbach J."/>
            <person name="Scarpelli C."/>
            <person name="Schachter V."/>
            <person name="Sperling L."/>
            <person name="Meyer E."/>
            <person name="Cohen J."/>
            <person name="Wincker P."/>
        </authorList>
    </citation>
    <scope>NUCLEOTIDE SEQUENCE [LARGE SCALE GENOMIC DNA]</scope>
    <source>
        <strain evidence="1 2">Stock d4-2</strain>
    </source>
</reference>
<sequence>MGLKQVVKSHIDSQIKQSVKYVSRSIPLISIKQLSYQHKNKVIKLYMNTKVSCQNSSPFIPNILKHFQQTQINQQGSDFNQKHVNNEVQSPSHSQALTSISDIVVLDNARQSNMLTNFKHKQGLELQQEGFKLTIVEIQKLKILKNQKNFIRKTNNFNLSLNSRIFSYENGIYTRAKLE</sequence>
<dbReference type="HOGENOM" id="CLU_1506221_0_0_1"/>
<organism evidence="1 2">
    <name type="scientific">Paramecium tetraurelia</name>
    <dbReference type="NCBI Taxonomy" id="5888"/>
    <lineage>
        <taxon>Eukaryota</taxon>
        <taxon>Sar</taxon>
        <taxon>Alveolata</taxon>
        <taxon>Ciliophora</taxon>
        <taxon>Intramacronucleata</taxon>
        <taxon>Oligohymenophorea</taxon>
        <taxon>Peniculida</taxon>
        <taxon>Parameciidae</taxon>
        <taxon>Paramecium</taxon>
    </lineage>
</organism>
<gene>
    <name evidence="1" type="ORF">GSPATT00032807001</name>
</gene>
<keyword evidence="2" id="KW-1185">Reference proteome</keyword>
<dbReference type="EMBL" id="CT868022">
    <property type="protein sequence ID" value="CAK62955.1"/>
    <property type="molecule type" value="Genomic_DNA"/>
</dbReference>
<dbReference type="KEGG" id="ptm:GSPATT00032807001"/>
<proteinExistence type="predicted"/>
<accession>A0BWN8</accession>
<dbReference type="AlphaFoldDB" id="A0BWN8"/>
<dbReference type="GeneID" id="5016137"/>
<dbReference type="InParanoid" id="A0BWN8"/>
<evidence type="ECO:0000313" key="2">
    <source>
        <dbReference type="Proteomes" id="UP000000600"/>
    </source>
</evidence>
<name>A0BWN8_PARTE</name>
<dbReference type="Proteomes" id="UP000000600">
    <property type="component" value="Unassembled WGS sequence"/>
</dbReference>
<dbReference type="RefSeq" id="XP_001430353.1">
    <property type="nucleotide sequence ID" value="XM_001430316.1"/>
</dbReference>
<protein>
    <submittedName>
        <fullName evidence="1">Uncharacterized protein</fullName>
    </submittedName>
</protein>
<evidence type="ECO:0000313" key="1">
    <source>
        <dbReference type="EMBL" id="CAK62955.1"/>
    </source>
</evidence>